<dbReference type="CDD" id="cd17321">
    <property type="entry name" value="MFS_MMR_MDR_like"/>
    <property type="match status" value="1"/>
</dbReference>
<name>A0ABT1KH71_9ACTN</name>
<comment type="caution">
    <text evidence="7">The sequence shown here is derived from an EMBL/GenBank/DDBJ whole genome shotgun (WGS) entry which is preliminary data.</text>
</comment>
<accession>A0ABT1KH71</accession>
<feature type="transmembrane region" description="Helical" evidence="5">
    <location>
        <begin position="302"/>
        <end position="320"/>
    </location>
</feature>
<feature type="transmembrane region" description="Helical" evidence="5">
    <location>
        <begin position="51"/>
        <end position="69"/>
    </location>
</feature>
<evidence type="ECO:0000313" key="7">
    <source>
        <dbReference type="EMBL" id="MCP2352716.1"/>
    </source>
</evidence>
<dbReference type="SUPFAM" id="SSF103473">
    <property type="entry name" value="MFS general substrate transporter"/>
    <property type="match status" value="1"/>
</dbReference>
<evidence type="ECO:0000256" key="1">
    <source>
        <dbReference type="ARBA" id="ARBA00004651"/>
    </source>
</evidence>
<feature type="transmembrane region" description="Helical" evidence="5">
    <location>
        <begin position="357"/>
        <end position="382"/>
    </location>
</feature>
<feature type="domain" description="Major facilitator superfamily (MFS) profile" evidence="6">
    <location>
        <begin position="14"/>
        <end position="481"/>
    </location>
</feature>
<organism evidence="7 8">
    <name type="scientific">Nonomuraea roseoviolacea subsp. carminata</name>
    <dbReference type="NCBI Taxonomy" id="160689"/>
    <lineage>
        <taxon>Bacteria</taxon>
        <taxon>Bacillati</taxon>
        <taxon>Actinomycetota</taxon>
        <taxon>Actinomycetes</taxon>
        <taxon>Streptosporangiales</taxon>
        <taxon>Streptosporangiaceae</taxon>
        <taxon>Nonomuraea</taxon>
    </lineage>
</organism>
<evidence type="ECO:0000256" key="5">
    <source>
        <dbReference type="SAM" id="Phobius"/>
    </source>
</evidence>
<feature type="transmembrane region" description="Helical" evidence="5">
    <location>
        <begin position="266"/>
        <end position="287"/>
    </location>
</feature>
<evidence type="ECO:0000256" key="4">
    <source>
        <dbReference type="ARBA" id="ARBA00023136"/>
    </source>
</evidence>
<dbReference type="InterPro" id="IPR001958">
    <property type="entry name" value="Tet-R_TetA/multi-R_MdtG-like"/>
</dbReference>
<keyword evidence="4 5" id="KW-0472">Membrane</keyword>
<dbReference type="PANTHER" id="PTHR42718">
    <property type="entry name" value="MAJOR FACILITATOR SUPERFAMILY MULTIDRUG TRANSPORTER MFSC"/>
    <property type="match status" value="1"/>
</dbReference>
<keyword evidence="3 5" id="KW-1133">Transmembrane helix</keyword>
<dbReference type="InterPro" id="IPR036259">
    <property type="entry name" value="MFS_trans_sf"/>
</dbReference>
<feature type="transmembrane region" description="Helical" evidence="5">
    <location>
        <begin position="457"/>
        <end position="478"/>
    </location>
</feature>
<feature type="transmembrane region" description="Helical" evidence="5">
    <location>
        <begin position="403"/>
        <end position="421"/>
    </location>
</feature>
<feature type="transmembrane region" description="Helical" evidence="5">
    <location>
        <begin position="225"/>
        <end position="246"/>
    </location>
</feature>
<reference evidence="7 8" key="1">
    <citation type="submission" date="2022-06" db="EMBL/GenBank/DDBJ databases">
        <title>Sequencing the genomes of 1000 actinobacteria strains.</title>
        <authorList>
            <person name="Klenk H.-P."/>
        </authorList>
    </citation>
    <scope>NUCLEOTIDE SEQUENCE [LARGE SCALE GENOMIC DNA]</scope>
    <source>
        <strain evidence="7 8">DSM 44170</strain>
    </source>
</reference>
<dbReference type="PANTHER" id="PTHR42718:SF49">
    <property type="entry name" value="EXPORT PROTEIN"/>
    <property type="match status" value="1"/>
</dbReference>
<dbReference type="EMBL" id="JAMZEC010000001">
    <property type="protein sequence ID" value="MCP2352716.1"/>
    <property type="molecule type" value="Genomic_DNA"/>
</dbReference>
<dbReference type="InterPro" id="IPR011701">
    <property type="entry name" value="MFS"/>
</dbReference>
<comment type="subcellular location">
    <subcellularLocation>
        <location evidence="1">Cell membrane</location>
        <topology evidence="1">Multi-pass membrane protein</topology>
    </subcellularLocation>
</comment>
<dbReference type="PRINTS" id="PR01035">
    <property type="entry name" value="TCRTETA"/>
</dbReference>
<feature type="transmembrane region" description="Helical" evidence="5">
    <location>
        <begin position="332"/>
        <end position="351"/>
    </location>
</feature>
<dbReference type="Pfam" id="PF07690">
    <property type="entry name" value="MFS_1"/>
    <property type="match status" value="1"/>
</dbReference>
<evidence type="ECO:0000259" key="6">
    <source>
        <dbReference type="PROSITE" id="PS50850"/>
    </source>
</evidence>
<dbReference type="Gene3D" id="1.20.1720.10">
    <property type="entry name" value="Multidrug resistance protein D"/>
    <property type="match status" value="1"/>
</dbReference>
<evidence type="ECO:0000256" key="3">
    <source>
        <dbReference type="ARBA" id="ARBA00022989"/>
    </source>
</evidence>
<protein>
    <submittedName>
        <fullName evidence="7">MFS family permease</fullName>
    </submittedName>
</protein>
<feature type="transmembrane region" description="Helical" evidence="5">
    <location>
        <begin position="81"/>
        <end position="103"/>
    </location>
</feature>
<feature type="transmembrane region" description="Helical" evidence="5">
    <location>
        <begin position="109"/>
        <end position="127"/>
    </location>
</feature>
<dbReference type="PROSITE" id="PS50850">
    <property type="entry name" value="MFS"/>
    <property type="match status" value="1"/>
</dbReference>
<dbReference type="Proteomes" id="UP001320766">
    <property type="component" value="Unassembled WGS sequence"/>
</dbReference>
<dbReference type="RefSeq" id="WP_253780436.1">
    <property type="nucleotide sequence ID" value="NZ_BAAAVE010000033.1"/>
</dbReference>
<sequence>MAKAPSRRSRPALTLAVVLLAFVTVPMSISGAAVALPGIGADLHTAGAPLQWVMNAYNVTFASFMLVTGSAADMVGRRRTFAAGAGLFAIGSLAAAVAPGIAVLDLARALSGVGAAGVFASGGAILATTFDGAARTRAFAALGSAAGLGLAAGPTLAGWLVGALGWRATFGLHALLVAVALAGIGHVAESRAEQRPRLDVTGAVVFVAGLGALVLGAVQGPEWGWASPGVPALLVIGVGLLVVFVVLQARSAAPLLDLSLVKDRRFLALCMVPVVSTFGFVTLLTYLPTYLVGASGLSPQRAGAVLLLMTAPVLLAPPLAGGLVNRGVPARLLITVSLALFAGGNAWLTVITPSASVAAIAGPLLLVGLGAGLSFGVGDGAAMSLVEPERAGMATGFLNTMRIGSEAIVIAVYGAVLVSLISTRVGSQELAAKVAAGDLTGGAPGAPAAGFTDALHIVLYGTAAVCAVGTVAIAAALARPRRRRDIAATSVPGDSPQSTKVA</sequence>
<keyword evidence="2 5" id="KW-0812">Transmembrane</keyword>
<feature type="transmembrane region" description="Helical" evidence="5">
    <location>
        <begin position="168"/>
        <end position="188"/>
    </location>
</feature>
<keyword evidence="8" id="KW-1185">Reference proteome</keyword>
<dbReference type="Gene3D" id="1.20.1250.20">
    <property type="entry name" value="MFS general substrate transporter like domains"/>
    <property type="match status" value="1"/>
</dbReference>
<feature type="transmembrane region" description="Helical" evidence="5">
    <location>
        <begin position="200"/>
        <end position="219"/>
    </location>
</feature>
<proteinExistence type="predicted"/>
<evidence type="ECO:0000256" key="2">
    <source>
        <dbReference type="ARBA" id="ARBA00022692"/>
    </source>
</evidence>
<dbReference type="InterPro" id="IPR020846">
    <property type="entry name" value="MFS_dom"/>
</dbReference>
<evidence type="ECO:0000313" key="8">
    <source>
        <dbReference type="Proteomes" id="UP001320766"/>
    </source>
</evidence>
<gene>
    <name evidence="7" type="ORF">HD595_008838</name>
</gene>
<feature type="transmembrane region" description="Helical" evidence="5">
    <location>
        <begin position="139"/>
        <end position="162"/>
    </location>
</feature>